<sequence>MVIYTNLDFVTFSSLGGAMKEKFKNSNLKGMNSKKPELDRAIKIKTD</sequence>
<comment type="caution">
    <text evidence="1">The sequence shown here is derived from an EMBL/GenBank/DDBJ whole genome shotgun (WGS) entry which is preliminary data.</text>
</comment>
<evidence type="ECO:0000313" key="2">
    <source>
        <dbReference type="Proteomes" id="UP000027327"/>
    </source>
</evidence>
<dbReference type="PATRIC" id="fig|1310697.3.peg.342"/>
<gene>
    <name evidence="1" type="ORF">J596_0365</name>
</gene>
<evidence type="ECO:0000313" key="1">
    <source>
        <dbReference type="EMBL" id="KCY22324.1"/>
    </source>
</evidence>
<dbReference type="AlphaFoldDB" id="A0A062IMF4"/>
<protein>
    <submittedName>
        <fullName evidence="1">Uncharacterized protein</fullName>
    </submittedName>
</protein>
<dbReference type="EMBL" id="JMOD01000004">
    <property type="protein sequence ID" value="KCY22324.1"/>
    <property type="molecule type" value="Genomic_DNA"/>
</dbReference>
<organism evidence="1 2">
    <name type="scientific">Acinetobacter baumannii 21072</name>
    <dbReference type="NCBI Taxonomy" id="1310697"/>
    <lineage>
        <taxon>Bacteria</taxon>
        <taxon>Pseudomonadati</taxon>
        <taxon>Pseudomonadota</taxon>
        <taxon>Gammaproteobacteria</taxon>
        <taxon>Moraxellales</taxon>
        <taxon>Moraxellaceae</taxon>
        <taxon>Acinetobacter</taxon>
        <taxon>Acinetobacter calcoaceticus/baumannii complex</taxon>
    </lineage>
</organism>
<name>A0A062IMF4_ACIBA</name>
<accession>A0A062IMF4</accession>
<dbReference type="Proteomes" id="UP000027327">
    <property type="component" value="Unassembled WGS sequence"/>
</dbReference>
<proteinExistence type="predicted"/>
<reference evidence="1 2" key="1">
    <citation type="submission" date="2014-04" db="EMBL/GenBank/DDBJ databases">
        <title>Comparative genomics and transcriptomics to identify genetic mechanisms underlying the emergence of carbapenem resistant Acinetobacter baumannii (CRAb).</title>
        <authorList>
            <person name="Harris A.D."/>
            <person name="Johnson K.J."/>
            <person name="George J."/>
            <person name="Nadendla S."/>
            <person name="Daugherty S.C."/>
            <person name="Parankush S."/>
            <person name="Sadzewicz L."/>
            <person name="Tallon L."/>
            <person name="Sengamalay N."/>
            <person name="Hazen T.H."/>
            <person name="Rasko D.A."/>
        </authorList>
    </citation>
    <scope>NUCLEOTIDE SEQUENCE [LARGE SCALE GENOMIC DNA]</scope>
    <source>
        <strain evidence="1 2">21072</strain>
    </source>
</reference>